<dbReference type="PROSITE" id="PS51417">
    <property type="entry name" value="ARF"/>
    <property type="match status" value="1"/>
</dbReference>
<dbReference type="SMART" id="SM00175">
    <property type="entry name" value="RAB"/>
    <property type="match status" value="1"/>
</dbReference>
<dbReference type="GO" id="GO:0003924">
    <property type="term" value="F:GTPase activity"/>
    <property type="evidence" value="ECO:0007669"/>
    <property type="project" value="InterPro"/>
</dbReference>
<keyword evidence="7 12" id="KW-0472">Membrane</keyword>
<feature type="compositionally biased region" description="Basic and acidic residues" evidence="11">
    <location>
        <begin position="526"/>
        <end position="590"/>
    </location>
</feature>
<keyword evidence="4" id="KW-0547">Nucleotide-binding</keyword>
<dbReference type="InterPro" id="IPR005225">
    <property type="entry name" value="Small_GTP-bd"/>
</dbReference>
<accession>A0A915LE34</accession>
<dbReference type="GO" id="GO:0032482">
    <property type="term" value="P:Rab protein signal transduction"/>
    <property type="evidence" value="ECO:0007669"/>
    <property type="project" value="InterPro"/>
</dbReference>
<keyword evidence="8" id="KW-0449">Lipoprotein</keyword>
<dbReference type="GO" id="GO:0005525">
    <property type="term" value="F:GTP binding"/>
    <property type="evidence" value="ECO:0007669"/>
    <property type="project" value="UniProtKB-KW"/>
</dbReference>
<evidence type="ECO:0000256" key="1">
    <source>
        <dbReference type="ARBA" id="ARBA00006270"/>
    </source>
</evidence>
<evidence type="ECO:0000256" key="8">
    <source>
        <dbReference type="ARBA" id="ARBA00023288"/>
    </source>
</evidence>
<keyword evidence="12" id="KW-1133">Transmembrane helix</keyword>
<keyword evidence="3" id="KW-0813">Transport</keyword>
<dbReference type="PRINTS" id="PR00449">
    <property type="entry name" value="RASTRNSFRMNG"/>
</dbReference>
<dbReference type="CDD" id="cd04123">
    <property type="entry name" value="Rab21"/>
    <property type="match status" value="1"/>
</dbReference>
<evidence type="ECO:0000256" key="12">
    <source>
        <dbReference type="SAM" id="Phobius"/>
    </source>
</evidence>
<proteinExistence type="inferred from homology"/>
<feature type="compositionally biased region" description="Basic and acidic residues" evidence="11">
    <location>
        <begin position="476"/>
        <end position="512"/>
    </location>
</feature>
<comment type="similarity">
    <text evidence="1">Belongs to the small GTPase superfamily. Rab family.</text>
</comment>
<dbReference type="NCBIfam" id="TIGR00231">
    <property type="entry name" value="small_GTP"/>
    <property type="match status" value="1"/>
</dbReference>
<evidence type="ECO:0000313" key="13">
    <source>
        <dbReference type="Proteomes" id="UP000887561"/>
    </source>
</evidence>
<keyword evidence="12" id="KW-0812">Transmembrane</keyword>
<dbReference type="SMART" id="SM00173">
    <property type="entry name" value="RAS"/>
    <property type="match status" value="1"/>
</dbReference>
<dbReference type="PROSITE" id="PS51421">
    <property type="entry name" value="RAS"/>
    <property type="match status" value="1"/>
</dbReference>
<evidence type="ECO:0000256" key="4">
    <source>
        <dbReference type="ARBA" id="ARBA00022741"/>
    </source>
</evidence>
<dbReference type="GO" id="GO:0015031">
    <property type="term" value="P:protein transport"/>
    <property type="evidence" value="ECO:0007669"/>
    <property type="project" value="UniProtKB-KW"/>
</dbReference>
<dbReference type="SMART" id="SM00176">
    <property type="entry name" value="RAN"/>
    <property type="match status" value="1"/>
</dbReference>
<evidence type="ECO:0000256" key="5">
    <source>
        <dbReference type="ARBA" id="ARBA00022927"/>
    </source>
</evidence>
<feature type="compositionally biased region" description="Basic and acidic residues" evidence="11">
    <location>
        <begin position="433"/>
        <end position="449"/>
    </location>
</feature>
<evidence type="ECO:0000256" key="7">
    <source>
        <dbReference type="ARBA" id="ARBA00023136"/>
    </source>
</evidence>
<dbReference type="InterPro" id="IPR001806">
    <property type="entry name" value="Small_GTPase"/>
</dbReference>
<evidence type="ECO:0000256" key="10">
    <source>
        <dbReference type="ARBA" id="ARBA00037868"/>
    </source>
</evidence>
<dbReference type="InterPro" id="IPR027417">
    <property type="entry name" value="P-loop_NTPase"/>
</dbReference>
<dbReference type="Pfam" id="PF00071">
    <property type="entry name" value="Ras"/>
    <property type="match status" value="1"/>
</dbReference>
<dbReference type="GO" id="GO:0012505">
    <property type="term" value="C:endomembrane system"/>
    <property type="evidence" value="ECO:0007669"/>
    <property type="project" value="UniProtKB-SubCell"/>
</dbReference>
<keyword evidence="5" id="KW-0653">Protein transport</keyword>
<keyword evidence="13" id="KW-1185">Reference proteome</keyword>
<evidence type="ECO:0000256" key="6">
    <source>
        <dbReference type="ARBA" id="ARBA00023134"/>
    </source>
</evidence>
<dbReference type="WBParaSite" id="scaffold10242_cov182.g14614">
    <property type="protein sequence ID" value="scaffold10242_cov182.g14614"/>
    <property type="gene ID" value="scaffold10242_cov182.g14614"/>
</dbReference>
<dbReference type="Proteomes" id="UP000887561">
    <property type="component" value="Unplaced"/>
</dbReference>
<feature type="region of interest" description="Disordered" evidence="11">
    <location>
        <begin position="432"/>
        <end position="602"/>
    </location>
</feature>
<dbReference type="AlphaFoldDB" id="A0A915LE34"/>
<dbReference type="FunFam" id="3.40.50.300:FF:000550">
    <property type="entry name" value="ras-related protein Rab-21"/>
    <property type="match status" value="1"/>
</dbReference>
<name>A0A915LE34_MELJA</name>
<dbReference type="Gene3D" id="3.40.50.300">
    <property type="entry name" value="P-loop containing nucleotide triphosphate hydrolases"/>
    <property type="match status" value="1"/>
</dbReference>
<dbReference type="PANTHER" id="PTHR47978">
    <property type="match status" value="1"/>
</dbReference>
<dbReference type="PROSITE" id="PS51420">
    <property type="entry name" value="RHO"/>
    <property type="match status" value="1"/>
</dbReference>
<evidence type="ECO:0000256" key="9">
    <source>
        <dbReference type="ARBA" id="ARBA00023289"/>
    </source>
</evidence>
<evidence type="ECO:0000256" key="2">
    <source>
        <dbReference type="ARBA" id="ARBA00014900"/>
    </source>
</evidence>
<evidence type="ECO:0000256" key="3">
    <source>
        <dbReference type="ARBA" id="ARBA00022448"/>
    </source>
</evidence>
<comment type="subcellular location">
    <subcellularLocation>
        <location evidence="10">Endomembrane system</location>
        <topology evidence="10">Lipid-anchor</topology>
    </subcellularLocation>
</comment>
<feature type="transmembrane region" description="Helical" evidence="12">
    <location>
        <begin position="181"/>
        <end position="199"/>
    </location>
</feature>
<organism evidence="13 14">
    <name type="scientific">Meloidogyne javanica</name>
    <name type="common">Root-knot nematode worm</name>
    <dbReference type="NCBI Taxonomy" id="6303"/>
    <lineage>
        <taxon>Eukaryota</taxon>
        <taxon>Metazoa</taxon>
        <taxon>Ecdysozoa</taxon>
        <taxon>Nematoda</taxon>
        <taxon>Chromadorea</taxon>
        <taxon>Rhabditida</taxon>
        <taxon>Tylenchina</taxon>
        <taxon>Tylenchomorpha</taxon>
        <taxon>Tylenchoidea</taxon>
        <taxon>Meloidogynidae</taxon>
        <taxon>Meloidogyninae</taxon>
        <taxon>Meloidogyne</taxon>
        <taxon>Meloidogyne incognita group</taxon>
    </lineage>
</organism>
<reference evidence="14" key="1">
    <citation type="submission" date="2022-11" db="UniProtKB">
        <authorList>
            <consortium name="WormBaseParasite"/>
        </authorList>
    </citation>
    <scope>IDENTIFICATION</scope>
</reference>
<keyword evidence="9" id="KW-0636">Prenylation</keyword>
<dbReference type="SUPFAM" id="SSF52540">
    <property type="entry name" value="P-loop containing nucleoside triphosphate hydrolases"/>
    <property type="match status" value="1"/>
</dbReference>
<evidence type="ECO:0000313" key="14">
    <source>
        <dbReference type="WBParaSite" id="scaffold10242_cov182.g14614"/>
    </source>
</evidence>
<dbReference type="SMART" id="SM00174">
    <property type="entry name" value="RHO"/>
    <property type="match status" value="1"/>
</dbReference>
<sequence length="633" mass="72003">MDSYAKSFKVVLLGEGAVGKTSLMLRYTENKFINEHISTIQAAFASKHLIVDNERVELAIWDTAGQERFHALGPIYYRDSHGALLVYDITDRRSFERVKKWVEELLQMLGDTVVLFVVGNKIDLESSRVVSVEEATNYASSINTQFLECSAKTNEGVDEIFDAIATAILKKAREQSVMMKIYNLILLNFCFLQLFPLLFGTDPGEGSGMQQPSSQGLFDHLCKEISDLFEIVGDAAPYNFRQHYDNLDDPNDQESYTTYNALKKDLEETLNNKKRMQGYILADMQILCDYLKKLQAIKNEVGMDPKTKQSTDQNVSDHEAKQKDEAFNRLTKEIQPFLASVRDLPPCVGIEPRELGDPPIVPKITNVKEQYEHLVNAYNETVEGYKEIKDMTKGGKKHPSGISTKRLLELLDTIIADMEKIRDYVTNPYNEKQTIRNEDAGTSVKDQHKQGQSGQGKHEQIQSVQGKHEHRQSGHGKHEQGHSGQDKHEHRQSGHGKHEQGHSGQDKHEHRQSGQGKHKQIHSGQQKHEQRQSGHGKHEQGHSGQDKHEQRQSGQQKHEQGQSGQSKDEQRQSGYGEHEQGHSVQEKHEQGPQYDKANNKAKLENEIKRNLLSLYLQNNKDKQNEISADMEKI</sequence>
<keyword evidence="6" id="KW-0342">GTP-binding</keyword>
<evidence type="ECO:0000256" key="11">
    <source>
        <dbReference type="SAM" id="MobiDB-lite"/>
    </source>
</evidence>
<dbReference type="InterPro" id="IPR041833">
    <property type="entry name" value="Rab21"/>
</dbReference>
<protein>
    <recommendedName>
        <fullName evidence="2">Ras-related protein Rab-21</fullName>
    </recommendedName>
</protein>
<dbReference type="PROSITE" id="PS51419">
    <property type="entry name" value="RAB"/>
    <property type="match status" value="1"/>
</dbReference>